<dbReference type="Proteomes" id="UP001190700">
    <property type="component" value="Unassembled WGS sequence"/>
</dbReference>
<dbReference type="Gene3D" id="2.60.120.200">
    <property type="match status" value="1"/>
</dbReference>
<proteinExistence type="predicted"/>
<keyword evidence="4" id="KW-1185">Reference proteome</keyword>
<accession>A0AAE0EMG8</accession>
<dbReference type="EMBL" id="LGRX02035594">
    <property type="protein sequence ID" value="KAK3233948.1"/>
    <property type="molecule type" value="Genomic_DNA"/>
</dbReference>
<gene>
    <name evidence="3" type="ORF">CYMTET_55782</name>
</gene>
<sequence length="502" mass="55743">MNARRSSFVLAVCHWSFHLLRLHSTDASELSDAPLSNATGSSSSSPAPSSWYLYFDGQNDFVYFRDPVQLHAVSVWLFLYPEQPTAEHFLVDSKNSSLNAHVSNSAVGTLWNVVYVDGVDLYPNVGLQSIPTNRWVHVHLAAAKLFSTSLTLMAGYIGHGHLRGRIAELYFWEQAYSFTTVRGISEGFDFTQYNYLEEFGLVSYYPCNEGTGNAIYDLTGREAYGGLVNGPTWLEYNTTASPPWGWRAASIVPSPPPPPPYSPPSPPLPPSQPSSPPGPPTSYWTVRSDGLQGGLMLPFIQEIRGIGFWIFVFSSQTDRGTHIHDRLVLSLDSMPNGTISERSFGPLWETLYVNGEPQTLSWESVPKGVWTSVHLVARQSFNASTFLLGARSTAAEAGFLRALLFEVSLWSTDVLFCSLLNDVLEGSEHCAKPAKFTPRYHNFMRERGMIALYELQEGRGLTLKDVNHYQLDGALTINGTTWEEVVSTHDNIISLVAFPPFP</sequence>
<dbReference type="AlphaFoldDB" id="A0AAE0EMG8"/>
<feature type="region of interest" description="Disordered" evidence="1">
    <location>
        <begin position="256"/>
        <end position="283"/>
    </location>
</feature>
<keyword evidence="2" id="KW-0732">Signal</keyword>
<dbReference type="SUPFAM" id="SSF49899">
    <property type="entry name" value="Concanavalin A-like lectins/glucanases"/>
    <property type="match status" value="1"/>
</dbReference>
<name>A0AAE0EMG8_9CHLO</name>
<feature type="signal peptide" evidence="2">
    <location>
        <begin position="1"/>
        <end position="27"/>
    </location>
</feature>
<evidence type="ECO:0000256" key="1">
    <source>
        <dbReference type="SAM" id="MobiDB-lite"/>
    </source>
</evidence>
<evidence type="ECO:0000313" key="3">
    <source>
        <dbReference type="EMBL" id="KAK3233948.1"/>
    </source>
</evidence>
<organism evidence="3 4">
    <name type="scientific">Cymbomonas tetramitiformis</name>
    <dbReference type="NCBI Taxonomy" id="36881"/>
    <lineage>
        <taxon>Eukaryota</taxon>
        <taxon>Viridiplantae</taxon>
        <taxon>Chlorophyta</taxon>
        <taxon>Pyramimonadophyceae</taxon>
        <taxon>Pyramimonadales</taxon>
        <taxon>Pyramimonadaceae</taxon>
        <taxon>Cymbomonas</taxon>
    </lineage>
</organism>
<evidence type="ECO:0000313" key="4">
    <source>
        <dbReference type="Proteomes" id="UP001190700"/>
    </source>
</evidence>
<feature type="chain" id="PRO_5042175279" evidence="2">
    <location>
        <begin position="28"/>
        <end position="502"/>
    </location>
</feature>
<comment type="caution">
    <text evidence="3">The sequence shown here is derived from an EMBL/GenBank/DDBJ whole genome shotgun (WGS) entry which is preliminary data.</text>
</comment>
<dbReference type="InterPro" id="IPR013320">
    <property type="entry name" value="ConA-like_dom_sf"/>
</dbReference>
<feature type="compositionally biased region" description="Pro residues" evidence="1">
    <location>
        <begin position="256"/>
        <end position="280"/>
    </location>
</feature>
<protein>
    <submittedName>
        <fullName evidence="3">Uncharacterized protein</fullName>
    </submittedName>
</protein>
<reference evidence="3 4" key="1">
    <citation type="journal article" date="2015" name="Genome Biol. Evol.">
        <title>Comparative Genomics of a Bacterivorous Green Alga Reveals Evolutionary Causalities and Consequences of Phago-Mixotrophic Mode of Nutrition.</title>
        <authorList>
            <person name="Burns J.A."/>
            <person name="Paasch A."/>
            <person name="Narechania A."/>
            <person name="Kim E."/>
        </authorList>
    </citation>
    <scope>NUCLEOTIDE SEQUENCE [LARGE SCALE GENOMIC DNA]</scope>
    <source>
        <strain evidence="3 4">PLY_AMNH</strain>
    </source>
</reference>
<evidence type="ECO:0000256" key="2">
    <source>
        <dbReference type="SAM" id="SignalP"/>
    </source>
</evidence>